<evidence type="ECO:0000313" key="9">
    <source>
        <dbReference type="EMBL" id="TKC08203.1"/>
    </source>
</evidence>
<evidence type="ECO:0000256" key="6">
    <source>
        <dbReference type="ARBA" id="ARBA00023163"/>
    </source>
</evidence>
<keyword evidence="5 7" id="KW-0238">DNA-binding</keyword>
<dbReference type="InterPro" id="IPR007159">
    <property type="entry name" value="SpoVT-AbrB_dom"/>
</dbReference>
<dbReference type="Pfam" id="PF02381">
    <property type="entry name" value="MraZ"/>
    <property type="match status" value="2"/>
</dbReference>
<dbReference type="InterPro" id="IPR037914">
    <property type="entry name" value="SpoVT-AbrB_sf"/>
</dbReference>
<comment type="subunit">
    <text evidence="7">Forms oligomers.</text>
</comment>
<keyword evidence="4 7" id="KW-0805">Transcription regulation</keyword>
<gene>
    <name evidence="7 9" type="primary">mraZ</name>
    <name evidence="9" type="ORF">FA048_13685</name>
</gene>
<comment type="subcellular location">
    <subcellularLocation>
        <location evidence="7">Cytoplasm</location>
        <location evidence="7">Nucleoid</location>
    </subcellularLocation>
</comment>
<dbReference type="Proteomes" id="UP000309488">
    <property type="component" value="Unassembled WGS sequence"/>
</dbReference>
<dbReference type="InterPro" id="IPR020603">
    <property type="entry name" value="MraZ_dom"/>
</dbReference>
<evidence type="ECO:0000256" key="4">
    <source>
        <dbReference type="ARBA" id="ARBA00023015"/>
    </source>
</evidence>
<comment type="similarity">
    <text evidence="7">Belongs to the MraZ family.</text>
</comment>
<dbReference type="EMBL" id="SWBR01000003">
    <property type="protein sequence ID" value="TKC08203.1"/>
    <property type="molecule type" value="Genomic_DNA"/>
</dbReference>
<dbReference type="SUPFAM" id="SSF89447">
    <property type="entry name" value="AbrB/MazE/MraZ-like"/>
    <property type="match status" value="1"/>
</dbReference>
<evidence type="ECO:0000256" key="7">
    <source>
        <dbReference type="HAMAP-Rule" id="MF_01008"/>
    </source>
</evidence>
<comment type="caution">
    <text evidence="9">The sequence shown here is derived from an EMBL/GenBank/DDBJ whole genome shotgun (WGS) entry which is preliminary data.</text>
</comment>
<dbReference type="RefSeq" id="WP_136841954.1">
    <property type="nucleotide sequence ID" value="NZ_SWBR01000003.1"/>
</dbReference>
<dbReference type="PANTHER" id="PTHR34701">
    <property type="entry name" value="TRANSCRIPTIONAL REGULATOR MRAZ"/>
    <property type="match status" value="1"/>
</dbReference>
<keyword evidence="2 7" id="KW-0963">Cytoplasm</keyword>
<dbReference type="GO" id="GO:0003700">
    <property type="term" value="F:DNA-binding transcription factor activity"/>
    <property type="evidence" value="ECO:0007669"/>
    <property type="project" value="UniProtKB-UniRule"/>
</dbReference>
<dbReference type="NCBIfam" id="TIGR00242">
    <property type="entry name" value="division/cell wall cluster transcriptional repressor MraZ"/>
    <property type="match status" value="1"/>
</dbReference>
<dbReference type="GO" id="GO:0009295">
    <property type="term" value="C:nucleoid"/>
    <property type="evidence" value="ECO:0007669"/>
    <property type="project" value="UniProtKB-SubCell"/>
</dbReference>
<dbReference type="GO" id="GO:2000143">
    <property type="term" value="P:negative regulation of DNA-templated transcription initiation"/>
    <property type="evidence" value="ECO:0007669"/>
    <property type="project" value="TreeGrafter"/>
</dbReference>
<evidence type="ECO:0000256" key="3">
    <source>
        <dbReference type="ARBA" id="ARBA00022737"/>
    </source>
</evidence>
<name>A0A4U1CND2_9SPHI</name>
<reference evidence="9 10" key="1">
    <citation type="submission" date="2019-04" db="EMBL/GenBank/DDBJ databases">
        <title>Pedobacter sp. RP-3-22 sp. nov., isolated from Arctic soil.</title>
        <authorList>
            <person name="Dahal R.H."/>
            <person name="Kim D.-U."/>
        </authorList>
    </citation>
    <scope>NUCLEOTIDE SEQUENCE [LARGE SCALE GENOMIC DNA]</scope>
    <source>
        <strain evidence="9 10">RP-3-22</strain>
    </source>
</reference>
<dbReference type="PROSITE" id="PS51740">
    <property type="entry name" value="SPOVT_ABRB"/>
    <property type="match status" value="2"/>
</dbReference>
<dbReference type="OrthoDB" id="9807753at2"/>
<dbReference type="HAMAP" id="MF_01008">
    <property type="entry name" value="MraZ"/>
    <property type="match status" value="1"/>
</dbReference>
<evidence type="ECO:0000256" key="1">
    <source>
        <dbReference type="ARBA" id="ARBA00013860"/>
    </source>
</evidence>
<organism evidence="9 10">
    <name type="scientific">Pedobacter polaris</name>
    <dbReference type="NCBI Taxonomy" id="2571273"/>
    <lineage>
        <taxon>Bacteria</taxon>
        <taxon>Pseudomonadati</taxon>
        <taxon>Bacteroidota</taxon>
        <taxon>Sphingobacteriia</taxon>
        <taxon>Sphingobacteriales</taxon>
        <taxon>Sphingobacteriaceae</taxon>
        <taxon>Pedobacter</taxon>
    </lineage>
</organism>
<sequence length="156" mass="17714">MTQLIGEFDCKLDAKGRLSVPSSLKKQLPDVERDGLVVSRGFEQNLIIYPKKVWEDIIAEMMKLNMYVPENRDFVRKFQRGATELSLDAAGRVLLPKSLTDFAKIGSEVILACQLDKVEVWDKKAYDSLFDEPSEDFAKLAEKVMGGKNRRIEDGE</sequence>
<dbReference type="AlphaFoldDB" id="A0A4U1CND2"/>
<dbReference type="InterPro" id="IPR035642">
    <property type="entry name" value="MraZ_N"/>
</dbReference>
<dbReference type="InterPro" id="IPR003444">
    <property type="entry name" value="MraZ"/>
</dbReference>
<feature type="domain" description="SpoVT-AbrB" evidence="8">
    <location>
        <begin position="7"/>
        <end position="53"/>
    </location>
</feature>
<dbReference type="PANTHER" id="PTHR34701:SF1">
    <property type="entry name" value="TRANSCRIPTIONAL REGULATOR MRAZ"/>
    <property type="match status" value="1"/>
</dbReference>
<feature type="domain" description="SpoVT-AbrB" evidence="8">
    <location>
        <begin position="82"/>
        <end position="125"/>
    </location>
</feature>
<protein>
    <recommendedName>
        <fullName evidence="1 7">Transcriptional regulator MraZ</fullName>
    </recommendedName>
</protein>
<evidence type="ECO:0000256" key="2">
    <source>
        <dbReference type="ARBA" id="ARBA00022490"/>
    </source>
</evidence>
<dbReference type="GO" id="GO:0005737">
    <property type="term" value="C:cytoplasm"/>
    <property type="evidence" value="ECO:0007669"/>
    <property type="project" value="UniProtKB-UniRule"/>
</dbReference>
<keyword evidence="3" id="KW-0677">Repeat</keyword>
<dbReference type="GO" id="GO:0000976">
    <property type="term" value="F:transcription cis-regulatory region binding"/>
    <property type="evidence" value="ECO:0007669"/>
    <property type="project" value="TreeGrafter"/>
</dbReference>
<dbReference type="InterPro" id="IPR038619">
    <property type="entry name" value="MraZ_sf"/>
</dbReference>
<keyword evidence="10" id="KW-1185">Reference proteome</keyword>
<evidence type="ECO:0000313" key="10">
    <source>
        <dbReference type="Proteomes" id="UP000309488"/>
    </source>
</evidence>
<proteinExistence type="inferred from homology"/>
<keyword evidence="6 7" id="KW-0804">Transcription</keyword>
<dbReference type="Gene3D" id="3.40.1550.20">
    <property type="entry name" value="Transcriptional regulator MraZ domain"/>
    <property type="match status" value="1"/>
</dbReference>
<dbReference type="InterPro" id="IPR035644">
    <property type="entry name" value="MraZ_C"/>
</dbReference>
<evidence type="ECO:0000256" key="5">
    <source>
        <dbReference type="ARBA" id="ARBA00023125"/>
    </source>
</evidence>
<dbReference type="CDD" id="cd16320">
    <property type="entry name" value="MraZ_N"/>
    <property type="match status" value="1"/>
</dbReference>
<evidence type="ECO:0000259" key="8">
    <source>
        <dbReference type="PROSITE" id="PS51740"/>
    </source>
</evidence>
<dbReference type="CDD" id="cd16321">
    <property type="entry name" value="MraZ_C"/>
    <property type="match status" value="1"/>
</dbReference>
<accession>A0A4U1CND2</accession>